<keyword evidence="1 3" id="KW-0378">Hydrolase</keyword>
<gene>
    <name evidence="3" type="ORF">AB4Y30_02970</name>
</gene>
<dbReference type="RefSeq" id="WP_368654029.1">
    <property type="nucleotide sequence ID" value="NZ_CP162599.1"/>
</dbReference>
<dbReference type="SUPFAM" id="SSF101215">
    <property type="entry name" value="KaiA/RbsU domain"/>
    <property type="match status" value="1"/>
</dbReference>
<dbReference type="PROSITE" id="PS51746">
    <property type="entry name" value="PPM_2"/>
    <property type="match status" value="1"/>
</dbReference>
<dbReference type="InterPro" id="IPR001932">
    <property type="entry name" value="PPM-type_phosphatase-like_dom"/>
</dbReference>
<dbReference type="PANTHER" id="PTHR43156:SF15">
    <property type="entry name" value="PHOSPHOSERINE PHOSPHATASE RSBU"/>
    <property type="match status" value="1"/>
</dbReference>
<accession>A0AB39HN23</accession>
<organism evidence="3">
    <name type="scientific">Ornithinibacillus sp. 4-3</name>
    <dbReference type="NCBI Taxonomy" id="3231488"/>
    <lineage>
        <taxon>Bacteria</taxon>
        <taxon>Bacillati</taxon>
        <taxon>Bacillota</taxon>
        <taxon>Bacilli</taxon>
        <taxon>Bacillales</taxon>
        <taxon>Bacillaceae</taxon>
        <taxon>Ornithinibacillus</taxon>
    </lineage>
</organism>
<evidence type="ECO:0000256" key="1">
    <source>
        <dbReference type="ARBA" id="ARBA00022801"/>
    </source>
</evidence>
<dbReference type="Gene3D" id="3.60.40.10">
    <property type="entry name" value="PPM-type phosphatase domain"/>
    <property type="match status" value="1"/>
</dbReference>
<dbReference type="SUPFAM" id="SSF81606">
    <property type="entry name" value="PP2C-like"/>
    <property type="match status" value="1"/>
</dbReference>
<dbReference type="EC" id="3.1.3.16" evidence="3"/>
<dbReference type="InterPro" id="IPR017944">
    <property type="entry name" value="KaiA/RbsU_helical_domain_sf"/>
</dbReference>
<proteinExistence type="predicted"/>
<dbReference type="InterPro" id="IPR014787">
    <property type="entry name" value="PSer_Pase_RsbU_N"/>
</dbReference>
<feature type="domain" description="PPM-type phosphatase" evidence="2">
    <location>
        <begin position="144"/>
        <end position="355"/>
    </location>
</feature>
<dbReference type="SMART" id="SM00331">
    <property type="entry name" value="PP2C_SIG"/>
    <property type="match status" value="1"/>
</dbReference>
<dbReference type="AlphaFoldDB" id="A0AB39HN23"/>
<dbReference type="Pfam" id="PF08673">
    <property type="entry name" value="RsbU_N"/>
    <property type="match status" value="1"/>
</dbReference>
<dbReference type="FunFam" id="3.60.40.10:FF:000045">
    <property type="entry name" value="Stage II sporulation protein E"/>
    <property type="match status" value="1"/>
</dbReference>
<dbReference type="Gene3D" id="1.10.1240.30">
    <property type="entry name" value="KaiA/RbsU domain"/>
    <property type="match status" value="1"/>
</dbReference>
<dbReference type="InterPro" id="IPR036457">
    <property type="entry name" value="PPM-type-like_dom_sf"/>
</dbReference>
<evidence type="ECO:0000313" key="3">
    <source>
        <dbReference type="EMBL" id="XDK33347.1"/>
    </source>
</evidence>
<dbReference type="GO" id="GO:0004722">
    <property type="term" value="F:protein serine/threonine phosphatase activity"/>
    <property type="evidence" value="ECO:0007669"/>
    <property type="project" value="UniProtKB-EC"/>
</dbReference>
<reference evidence="3" key="1">
    <citation type="submission" date="2024-07" db="EMBL/GenBank/DDBJ databases">
        <title>Halotolerant mesophilic bacterium Ornithinibacillus sp. 4-3, sp. nov., isolated from soil.</title>
        <authorList>
            <person name="Sidarenka A.V."/>
            <person name="Guliayeva D.E."/>
            <person name="Leanovich S.I."/>
            <person name="Hileuskaya K.S."/>
            <person name="Akhremchuk A.E."/>
            <person name="Sikolenko M.A."/>
            <person name="Valentovich L.N."/>
        </authorList>
    </citation>
    <scope>NUCLEOTIDE SEQUENCE</scope>
    <source>
        <strain evidence="3">4-3</strain>
    </source>
</reference>
<sequence length="357" mass="41256">MIHGYRIVFSKKLKFLLFAREGTFIEKHTENYKNLLKQYIETGDEEALYQADKISKTFLRAHILPDEIVHLHRNAMLELYPEAQNDFQRSLFFLLEVMISYGITHQEFQTLREEQLKLKSEIQVAANMQQTLLATKIPEVNGFDIGVISVPAEQLNGDYYNFIEGEEGALGIAIADIVGKGVPAALSMSMIKYAMDSFPDSWMSPTKTLTSLNRVVERNVESNMFVTMFYAQYLPKTSKLYYASAGHEPGYYYDAKKNTFEEIKVEGIVLGVLPNVDYKQYEMTLQLGDMVILLTDGVTECKKDGAFIEKEEVLHVIKKYIHFPCQEIVNQVYKHFERLQDFQLRDDFTLIILRKEV</sequence>
<name>A0AB39HN23_9BACI</name>
<dbReference type="InterPro" id="IPR052016">
    <property type="entry name" value="Bact_Sigma-Reg"/>
</dbReference>
<dbReference type="PANTHER" id="PTHR43156">
    <property type="entry name" value="STAGE II SPORULATION PROTEIN E-RELATED"/>
    <property type="match status" value="1"/>
</dbReference>
<evidence type="ECO:0000259" key="2">
    <source>
        <dbReference type="PROSITE" id="PS51746"/>
    </source>
</evidence>
<protein>
    <submittedName>
        <fullName evidence="3">PP2C family protein-serine/threonine phosphatase</fullName>
        <ecNumber evidence="3">3.1.3.16</ecNumber>
    </submittedName>
</protein>
<dbReference type="EMBL" id="CP162599">
    <property type="protein sequence ID" value="XDK33347.1"/>
    <property type="molecule type" value="Genomic_DNA"/>
</dbReference>
<dbReference type="Pfam" id="PF07228">
    <property type="entry name" value="SpoIIE"/>
    <property type="match status" value="1"/>
</dbReference>